<reference evidence="2 3" key="1">
    <citation type="journal article" date="2019" name="Int. J. Syst. Evol. Microbiol.">
        <title>The Global Catalogue of Microorganisms (GCM) 10K type strain sequencing project: providing services to taxonomists for standard genome sequencing and annotation.</title>
        <authorList>
            <consortium name="The Broad Institute Genomics Platform"/>
            <consortium name="The Broad Institute Genome Sequencing Center for Infectious Disease"/>
            <person name="Wu L."/>
            <person name="Ma J."/>
        </authorList>
    </citation>
    <scope>NUCLEOTIDE SEQUENCE [LARGE SCALE GENOMIC DNA]</scope>
    <source>
        <strain evidence="2 3">JCM 12928</strain>
    </source>
</reference>
<comment type="caution">
    <text evidence="2">The sequence shown here is derived from an EMBL/GenBank/DDBJ whole genome shotgun (WGS) entry which is preliminary data.</text>
</comment>
<keyword evidence="3" id="KW-1185">Reference proteome</keyword>
<feature type="compositionally biased region" description="Low complexity" evidence="1">
    <location>
        <begin position="51"/>
        <end position="62"/>
    </location>
</feature>
<gene>
    <name evidence="2" type="ORF">GCM10009422_23590</name>
</gene>
<dbReference type="InterPro" id="IPR036410">
    <property type="entry name" value="HSP_DnaJ_Cys-rich_dom_sf"/>
</dbReference>
<dbReference type="Gene3D" id="6.20.20.10">
    <property type="match status" value="1"/>
</dbReference>
<organism evidence="2 3">
    <name type="scientific">Brevundimonas kwangchunensis</name>
    <dbReference type="NCBI Taxonomy" id="322163"/>
    <lineage>
        <taxon>Bacteria</taxon>
        <taxon>Pseudomonadati</taxon>
        <taxon>Pseudomonadota</taxon>
        <taxon>Alphaproteobacteria</taxon>
        <taxon>Caulobacterales</taxon>
        <taxon>Caulobacteraceae</taxon>
        <taxon>Brevundimonas</taxon>
    </lineage>
</organism>
<evidence type="ECO:0000313" key="3">
    <source>
        <dbReference type="Proteomes" id="UP001501352"/>
    </source>
</evidence>
<dbReference type="EMBL" id="BAAAGA010000005">
    <property type="protein sequence ID" value="GAA0626131.1"/>
    <property type="molecule type" value="Genomic_DNA"/>
</dbReference>
<feature type="region of interest" description="Disordered" evidence="1">
    <location>
        <begin position="39"/>
        <end position="62"/>
    </location>
</feature>
<feature type="compositionally biased region" description="Basic and acidic residues" evidence="1">
    <location>
        <begin position="1"/>
        <end position="13"/>
    </location>
</feature>
<evidence type="ECO:0008006" key="4">
    <source>
        <dbReference type="Google" id="ProtNLM"/>
    </source>
</evidence>
<protein>
    <recommendedName>
        <fullName evidence="4">Chaperone protein DnaJ</fullName>
    </recommendedName>
</protein>
<dbReference type="SUPFAM" id="SSF57938">
    <property type="entry name" value="DnaJ/Hsp40 cysteine-rich domain"/>
    <property type="match status" value="1"/>
</dbReference>
<name>A0ABN1H194_9CAUL</name>
<sequence>MGMKEHDIDDRGLNADPVDPAAGQHGDTTLCPECAGSGALPDGETCPVCDGTGKATGRTGGG</sequence>
<proteinExistence type="predicted"/>
<evidence type="ECO:0000256" key="1">
    <source>
        <dbReference type="SAM" id="MobiDB-lite"/>
    </source>
</evidence>
<accession>A0ABN1H194</accession>
<evidence type="ECO:0000313" key="2">
    <source>
        <dbReference type="EMBL" id="GAA0626131.1"/>
    </source>
</evidence>
<feature type="region of interest" description="Disordered" evidence="1">
    <location>
        <begin position="1"/>
        <end position="27"/>
    </location>
</feature>
<dbReference type="Proteomes" id="UP001501352">
    <property type="component" value="Unassembled WGS sequence"/>
</dbReference>